<accession>A0A1G6EER3</accession>
<name>A0A1G6EER3_9HYPH</name>
<dbReference type="EMBL" id="FMXQ01000012">
    <property type="protein sequence ID" value="SDB55903.1"/>
    <property type="molecule type" value="Genomic_DNA"/>
</dbReference>
<dbReference type="STRING" id="665467.SAMN02982931_04412"/>
<evidence type="ECO:0000256" key="1">
    <source>
        <dbReference type="SAM" id="MobiDB-lite"/>
    </source>
</evidence>
<feature type="region of interest" description="Disordered" evidence="1">
    <location>
        <begin position="88"/>
        <end position="123"/>
    </location>
</feature>
<evidence type="ECO:0000313" key="3">
    <source>
        <dbReference type="Proteomes" id="UP000199071"/>
    </source>
</evidence>
<keyword evidence="3" id="KW-1185">Reference proteome</keyword>
<proteinExistence type="predicted"/>
<dbReference type="RefSeq" id="WP_090880350.1">
    <property type="nucleotide sequence ID" value="NZ_FMXQ01000012.1"/>
</dbReference>
<gene>
    <name evidence="2" type="ORF">SAMN02982931_04412</name>
</gene>
<dbReference type="Proteomes" id="UP000199071">
    <property type="component" value="Unassembled WGS sequence"/>
</dbReference>
<reference evidence="2 3" key="1">
    <citation type="submission" date="2016-10" db="EMBL/GenBank/DDBJ databases">
        <authorList>
            <person name="de Groot N.N."/>
        </authorList>
    </citation>
    <scope>NUCLEOTIDE SEQUENCE [LARGE SCALE GENOMIC DNA]</scope>
    <source>
        <strain evidence="2 3">ATCC 35022</strain>
    </source>
</reference>
<protein>
    <submittedName>
        <fullName evidence="2">Uncharacterized protein</fullName>
    </submittedName>
</protein>
<feature type="compositionally biased region" description="Low complexity" evidence="1">
    <location>
        <begin position="88"/>
        <end position="99"/>
    </location>
</feature>
<sequence>MASLLVALALPALAADERACAAALDSLDAAYEAAVAVEQNADNAVFRLMPAALAAEKAADQAKLGDWPAATVRTFESIAVEARDLAATPEARTPEAARTLRGHADTGEAEIAPICGGRNRNAA</sequence>
<organism evidence="2 3">
    <name type="scientific">Bauldia litoralis</name>
    <dbReference type="NCBI Taxonomy" id="665467"/>
    <lineage>
        <taxon>Bacteria</taxon>
        <taxon>Pseudomonadati</taxon>
        <taxon>Pseudomonadota</taxon>
        <taxon>Alphaproteobacteria</taxon>
        <taxon>Hyphomicrobiales</taxon>
        <taxon>Kaistiaceae</taxon>
        <taxon>Bauldia</taxon>
    </lineage>
</organism>
<dbReference type="AlphaFoldDB" id="A0A1G6EER3"/>
<evidence type="ECO:0000313" key="2">
    <source>
        <dbReference type="EMBL" id="SDB55903.1"/>
    </source>
</evidence>